<sequence>VDSNGVNLENKLKPIGVHVQQKTTNLYLSQLTEILAQGGIDAHTEREREDKIAIWDNMVEE</sequence>
<dbReference type="AlphaFoldDB" id="A0AA38FTN8"/>
<protein>
    <submittedName>
        <fullName evidence="1">Uncharacterized protein</fullName>
    </submittedName>
</protein>
<proteinExistence type="predicted"/>
<gene>
    <name evidence="1" type="ORF">KI387_037579</name>
</gene>
<dbReference type="EMBL" id="JAHRHJ020000007">
    <property type="protein sequence ID" value="KAH9309668.1"/>
    <property type="molecule type" value="Genomic_DNA"/>
</dbReference>
<feature type="non-terminal residue" evidence="1">
    <location>
        <position position="1"/>
    </location>
</feature>
<organism evidence="1 2">
    <name type="scientific">Taxus chinensis</name>
    <name type="common">Chinese yew</name>
    <name type="synonym">Taxus wallichiana var. chinensis</name>
    <dbReference type="NCBI Taxonomy" id="29808"/>
    <lineage>
        <taxon>Eukaryota</taxon>
        <taxon>Viridiplantae</taxon>
        <taxon>Streptophyta</taxon>
        <taxon>Embryophyta</taxon>
        <taxon>Tracheophyta</taxon>
        <taxon>Spermatophyta</taxon>
        <taxon>Pinopsida</taxon>
        <taxon>Pinidae</taxon>
        <taxon>Conifers II</taxon>
        <taxon>Cupressales</taxon>
        <taxon>Taxaceae</taxon>
        <taxon>Taxus</taxon>
    </lineage>
</organism>
<feature type="non-terminal residue" evidence="1">
    <location>
        <position position="61"/>
    </location>
</feature>
<evidence type="ECO:0000313" key="2">
    <source>
        <dbReference type="Proteomes" id="UP000824469"/>
    </source>
</evidence>
<evidence type="ECO:0000313" key="1">
    <source>
        <dbReference type="EMBL" id="KAH9309668.1"/>
    </source>
</evidence>
<accession>A0AA38FTN8</accession>
<dbReference type="Proteomes" id="UP000824469">
    <property type="component" value="Unassembled WGS sequence"/>
</dbReference>
<keyword evidence="2" id="KW-1185">Reference proteome</keyword>
<name>A0AA38FTN8_TAXCH</name>
<comment type="caution">
    <text evidence="1">The sequence shown here is derived from an EMBL/GenBank/DDBJ whole genome shotgun (WGS) entry which is preliminary data.</text>
</comment>
<reference evidence="1 2" key="1">
    <citation type="journal article" date="2021" name="Nat. Plants">
        <title>The Taxus genome provides insights into paclitaxel biosynthesis.</title>
        <authorList>
            <person name="Xiong X."/>
            <person name="Gou J."/>
            <person name="Liao Q."/>
            <person name="Li Y."/>
            <person name="Zhou Q."/>
            <person name="Bi G."/>
            <person name="Li C."/>
            <person name="Du R."/>
            <person name="Wang X."/>
            <person name="Sun T."/>
            <person name="Guo L."/>
            <person name="Liang H."/>
            <person name="Lu P."/>
            <person name="Wu Y."/>
            <person name="Zhang Z."/>
            <person name="Ro D.K."/>
            <person name="Shang Y."/>
            <person name="Huang S."/>
            <person name="Yan J."/>
        </authorList>
    </citation>
    <scope>NUCLEOTIDE SEQUENCE [LARGE SCALE GENOMIC DNA]</scope>
    <source>
        <strain evidence="1">Ta-2019</strain>
    </source>
</reference>